<dbReference type="InterPro" id="IPR000700">
    <property type="entry name" value="PAS-assoc_C"/>
</dbReference>
<dbReference type="Pfam" id="PF08448">
    <property type="entry name" value="PAS_4"/>
    <property type="match status" value="1"/>
</dbReference>
<dbReference type="InterPro" id="IPR035965">
    <property type="entry name" value="PAS-like_dom_sf"/>
</dbReference>
<dbReference type="InterPro" id="IPR001633">
    <property type="entry name" value="EAL_dom"/>
</dbReference>
<dbReference type="InterPro" id="IPR035919">
    <property type="entry name" value="EAL_sf"/>
</dbReference>
<proteinExistence type="predicted"/>
<dbReference type="NCBIfam" id="TIGR00254">
    <property type="entry name" value="GGDEF"/>
    <property type="match status" value="1"/>
</dbReference>
<dbReference type="Gene3D" id="3.20.20.450">
    <property type="entry name" value="EAL domain"/>
    <property type="match status" value="1"/>
</dbReference>
<evidence type="ECO:0000259" key="2">
    <source>
        <dbReference type="PROSITE" id="PS50883"/>
    </source>
</evidence>
<dbReference type="InterPro" id="IPR043128">
    <property type="entry name" value="Rev_trsase/Diguanyl_cyclase"/>
</dbReference>
<organism evidence="4">
    <name type="scientific">uncultured Lysobacter sp</name>
    <dbReference type="NCBI Taxonomy" id="271060"/>
    <lineage>
        <taxon>Bacteria</taxon>
        <taxon>Pseudomonadati</taxon>
        <taxon>Pseudomonadota</taxon>
        <taxon>Gammaproteobacteria</taxon>
        <taxon>Lysobacterales</taxon>
        <taxon>Lysobacteraceae</taxon>
        <taxon>Lysobacter</taxon>
        <taxon>environmental samples</taxon>
    </lineage>
</organism>
<dbReference type="Gene3D" id="3.30.70.270">
    <property type="match status" value="1"/>
</dbReference>
<dbReference type="Pfam" id="PF00990">
    <property type="entry name" value="GGDEF"/>
    <property type="match status" value="1"/>
</dbReference>
<dbReference type="CDD" id="cd01948">
    <property type="entry name" value="EAL"/>
    <property type="match status" value="1"/>
</dbReference>
<evidence type="ECO:0000259" key="3">
    <source>
        <dbReference type="PROSITE" id="PS50887"/>
    </source>
</evidence>
<dbReference type="InterPro" id="IPR000014">
    <property type="entry name" value="PAS"/>
</dbReference>
<dbReference type="SUPFAM" id="SSF141868">
    <property type="entry name" value="EAL domain-like"/>
    <property type="match status" value="1"/>
</dbReference>
<dbReference type="EMBL" id="CADCUA010000038">
    <property type="protein sequence ID" value="CAA9301495.1"/>
    <property type="molecule type" value="Genomic_DNA"/>
</dbReference>
<dbReference type="SUPFAM" id="SSF55073">
    <property type="entry name" value="Nucleotide cyclase"/>
    <property type="match status" value="1"/>
</dbReference>
<dbReference type="InterPro" id="IPR052155">
    <property type="entry name" value="Biofilm_reg_signaling"/>
</dbReference>
<dbReference type="CDD" id="cd00130">
    <property type="entry name" value="PAS"/>
    <property type="match status" value="1"/>
</dbReference>
<dbReference type="InterPro" id="IPR013656">
    <property type="entry name" value="PAS_4"/>
</dbReference>
<dbReference type="NCBIfam" id="TIGR00229">
    <property type="entry name" value="sensory_box"/>
    <property type="match status" value="1"/>
</dbReference>
<dbReference type="CDD" id="cd01949">
    <property type="entry name" value="GGDEF"/>
    <property type="match status" value="1"/>
</dbReference>
<dbReference type="Gene3D" id="3.30.450.20">
    <property type="entry name" value="PAS domain"/>
    <property type="match status" value="1"/>
</dbReference>
<dbReference type="PROSITE" id="PS50887">
    <property type="entry name" value="GGDEF"/>
    <property type="match status" value="1"/>
</dbReference>
<feature type="domain" description="GGDEF" evidence="3">
    <location>
        <begin position="166"/>
        <end position="299"/>
    </location>
</feature>
<dbReference type="PANTHER" id="PTHR44757:SF2">
    <property type="entry name" value="BIOFILM ARCHITECTURE MAINTENANCE PROTEIN MBAA"/>
    <property type="match status" value="1"/>
</dbReference>
<dbReference type="SMART" id="SM00052">
    <property type="entry name" value="EAL"/>
    <property type="match status" value="1"/>
</dbReference>
<evidence type="ECO:0000259" key="1">
    <source>
        <dbReference type="PROSITE" id="PS50113"/>
    </source>
</evidence>
<dbReference type="PROSITE" id="PS50113">
    <property type="entry name" value="PAC"/>
    <property type="match status" value="1"/>
</dbReference>
<dbReference type="InterPro" id="IPR000160">
    <property type="entry name" value="GGDEF_dom"/>
</dbReference>
<dbReference type="SMART" id="SM00091">
    <property type="entry name" value="PAS"/>
    <property type="match status" value="1"/>
</dbReference>
<dbReference type="SMART" id="SM00267">
    <property type="entry name" value="GGDEF"/>
    <property type="match status" value="1"/>
</dbReference>
<evidence type="ECO:0000313" key="4">
    <source>
        <dbReference type="EMBL" id="CAA9301495.1"/>
    </source>
</evidence>
<accession>A0A6J4KBJ4</accession>
<reference evidence="4" key="1">
    <citation type="submission" date="2020-02" db="EMBL/GenBank/DDBJ databases">
        <authorList>
            <person name="Meier V. D."/>
        </authorList>
    </citation>
    <scope>NUCLEOTIDE SEQUENCE</scope>
    <source>
        <strain evidence="4">AVDCRST_MAG71</strain>
    </source>
</reference>
<dbReference type="SUPFAM" id="SSF55785">
    <property type="entry name" value="PYP-like sensor domain (PAS domain)"/>
    <property type="match status" value="1"/>
</dbReference>
<dbReference type="Pfam" id="PF00563">
    <property type="entry name" value="EAL"/>
    <property type="match status" value="1"/>
</dbReference>
<gene>
    <name evidence="4" type="ORF">AVDCRST_MAG71-136</name>
</gene>
<feature type="domain" description="EAL" evidence="2">
    <location>
        <begin position="308"/>
        <end position="562"/>
    </location>
</feature>
<dbReference type="PROSITE" id="PS50883">
    <property type="entry name" value="EAL"/>
    <property type="match status" value="1"/>
</dbReference>
<dbReference type="InterPro" id="IPR029787">
    <property type="entry name" value="Nucleotide_cyclase"/>
</dbReference>
<dbReference type="PANTHER" id="PTHR44757">
    <property type="entry name" value="DIGUANYLATE CYCLASE DGCP"/>
    <property type="match status" value="1"/>
</dbReference>
<name>A0A6J4KBJ4_9GAMM</name>
<sequence>MQFGSTGIGALQAVLKGMVDAAVVVLDVGGTIRVWNTGAERLFQCPVDQVIGQRESAYLIGPEAMAQALEQDRLAALAGESVASVRWYDSFSGARLLIESTLSPVRDDDGNIVALVRTLLDQTARHRREQQIEQLSRIDPLTNLPNRAAFHERMREAEDTAARYGGRLIVHMIDLDHFKAVNDTFGHSTGDLVLREAARRMSAVIRTGDLLARIGGDEFALLQTNVQDLQSGGRVAAEVVRTVSEPYLVHGQEILIGASVGIAAYPDNGTRIGQLLRMADVALYRAKAETGAGFQYFNVHMDDVAQQLGRSQALVRRAVERRAFALHYQPQLDAHTGRVVGLEALLRCTDPALSKFGTEAIVAVAARCGLMRPLGRWIFEEACAQGSRWRKMGLFTGRICINRCASELSDPHLLEHVESCLHEHELDPHQVEIELTEHQLYDFRHQGSVVLAQLRGMGLTIAIDDFGTGYSSLSYLSRLPVDRIKLDRTFVQHLPEDRQNSAIARAVLGLAKTLTLEVVAEGVESAEQADFLRDIGCDAMQGFLYSRPLPTQAMTNWLALNRERGVPAIAAAPRSSLH</sequence>
<protein>
    <submittedName>
        <fullName evidence="4">Diguanylate cyclase/phosphodiesterase (GGDEF &amp; EAL domains) with PAS/PAC sensor(S)</fullName>
    </submittedName>
</protein>
<feature type="domain" description="PAC" evidence="1">
    <location>
        <begin position="81"/>
        <end position="134"/>
    </location>
</feature>
<dbReference type="AlphaFoldDB" id="A0A6J4KBJ4"/>